<dbReference type="Ensembl" id="ENSGACT00000045943.1">
    <property type="protein sequence ID" value="ENSGACP00000058230.1"/>
    <property type="gene ID" value="ENSGACG00000023244.1"/>
</dbReference>
<dbReference type="Proteomes" id="UP000007635">
    <property type="component" value="Chromosome XVI"/>
</dbReference>
<keyword evidence="4" id="KW-0539">Nucleus</keyword>
<reference evidence="6 7" key="1">
    <citation type="journal article" date="2021" name="G3 (Bethesda)">
        <title>Improved contiguity of the threespine stickleback genome using long-read sequencing.</title>
        <authorList>
            <person name="Nath S."/>
            <person name="Shaw D.E."/>
            <person name="White M.A."/>
        </authorList>
    </citation>
    <scope>NUCLEOTIDE SEQUENCE [LARGE SCALE GENOMIC DNA]</scope>
    <source>
        <strain evidence="6 7">Lake Benthic</strain>
    </source>
</reference>
<dbReference type="AlphaFoldDB" id="A0AAQ4R575"/>
<dbReference type="GO" id="GO:0048598">
    <property type="term" value="P:embryonic morphogenesis"/>
    <property type="evidence" value="ECO:0007669"/>
    <property type="project" value="InterPro"/>
</dbReference>
<dbReference type="Pfam" id="PF15323">
    <property type="entry name" value="Ashwin"/>
    <property type="match status" value="1"/>
</dbReference>
<sequence>MTLFLSGIVDSSRPTCAMRTVSIKLVEKKNTPCCYDALHAGKIIASNMATPTERDGKAVCSSAVDLLLHPELLSHDFLQLILREKHVSTGERETRDRLTELYLRHVIPLPQRTLPDSRWGKRMEVPLAPTEAFEISRNDHNRKRPPIVFDGSSSHSGPLKVKKTEGTSLSTGTIDRLKPPPASNLFNPVCKLSGNTPSSSIHCTPDTANLQREANNSGSLTSPEVKKKIQHVTWP</sequence>
<dbReference type="GeneTree" id="ENSGT00390000007488"/>
<comment type="similarity">
    <text evidence="2">Belongs to the ashwin family.</text>
</comment>
<keyword evidence="7" id="KW-1185">Reference proteome</keyword>
<comment type="subcellular location">
    <subcellularLocation>
        <location evidence="1">Nucleus</location>
    </subcellularLocation>
</comment>
<dbReference type="PANTHER" id="PTHR28359:SF1">
    <property type="entry name" value="ASHWIN"/>
    <property type="match status" value="1"/>
</dbReference>
<accession>A0AAQ4R575</accession>
<evidence type="ECO:0000256" key="1">
    <source>
        <dbReference type="ARBA" id="ARBA00004123"/>
    </source>
</evidence>
<evidence type="ECO:0000256" key="5">
    <source>
        <dbReference type="SAM" id="MobiDB-lite"/>
    </source>
</evidence>
<dbReference type="GO" id="GO:0072669">
    <property type="term" value="C:tRNA-splicing ligase complex"/>
    <property type="evidence" value="ECO:0007669"/>
    <property type="project" value="InterPro"/>
</dbReference>
<dbReference type="InterPro" id="IPR024887">
    <property type="entry name" value="Ashwin"/>
</dbReference>
<proteinExistence type="inferred from homology"/>
<reference evidence="6" key="3">
    <citation type="submission" date="2025-09" db="UniProtKB">
        <authorList>
            <consortium name="Ensembl"/>
        </authorList>
    </citation>
    <scope>IDENTIFICATION</scope>
</reference>
<protein>
    <recommendedName>
        <fullName evidence="3">Ashwin</fullName>
    </recommendedName>
</protein>
<feature type="region of interest" description="Disordered" evidence="5">
    <location>
        <begin position="139"/>
        <end position="180"/>
    </location>
</feature>
<name>A0AAQ4R575_GASAC</name>
<reference evidence="6" key="2">
    <citation type="submission" date="2025-08" db="UniProtKB">
        <authorList>
            <consortium name="Ensembl"/>
        </authorList>
    </citation>
    <scope>IDENTIFICATION</scope>
</reference>
<dbReference type="GO" id="GO:0005634">
    <property type="term" value="C:nucleus"/>
    <property type="evidence" value="ECO:0007669"/>
    <property type="project" value="UniProtKB-SubCell"/>
</dbReference>
<organism evidence="6 7">
    <name type="scientific">Gasterosteus aculeatus aculeatus</name>
    <name type="common">three-spined stickleback</name>
    <dbReference type="NCBI Taxonomy" id="481459"/>
    <lineage>
        <taxon>Eukaryota</taxon>
        <taxon>Metazoa</taxon>
        <taxon>Chordata</taxon>
        <taxon>Craniata</taxon>
        <taxon>Vertebrata</taxon>
        <taxon>Euteleostomi</taxon>
        <taxon>Actinopterygii</taxon>
        <taxon>Neopterygii</taxon>
        <taxon>Teleostei</taxon>
        <taxon>Neoteleostei</taxon>
        <taxon>Acanthomorphata</taxon>
        <taxon>Eupercaria</taxon>
        <taxon>Perciformes</taxon>
        <taxon>Cottioidei</taxon>
        <taxon>Gasterosteales</taxon>
        <taxon>Gasterosteidae</taxon>
        <taxon>Gasterosteus</taxon>
    </lineage>
</organism>
<evidence type="ECO:0000313" key="6">
    <source>
        <dbReference type="Ensembl" id="ENSGACP00000058230.1"/>
    </source>
</evidence>
<evidence type="ECO:0000256" key="2">
    <source>
        <dbReference type="ARBA" id="ARBA00007855"/>
    </source>
</evidence>
<evidence type="ECO:0000256" key="4">
    <source>
        <dbReference type="ARBA" id="ARBA00023242"/>
    </source>
</evidence>
<feature type="compositionally biased region" description="Polar residues" evidence="5">
    <location>
        <begin position="210"/>
        <end position="222"/>
    </location>
</feature>
<feature type="region of interest" description="Disordered" evidence="5">
    <location>
        <begin position="210"/>
        <end position="235"/>
    </location>
</feature>
<evidence type="ECO:0000256" key="3">
    <source>
        <dbReference type="ARBA" id="ARBA00015134"/>
    </source>
</evidence>
<evidence type="ECO:0000313" key="7">
    <source>
        <dbReference type="Proteomes" id="UP000007635"/>
    </source>
</evidence>
<dbReference type="PANTHER" id="PTHR28359">
    <property type="entry name" value="ASHWIN"/>
    <property type="match status" value="1"/>
</dbReference>